<dbReference type="PRINTS" id="PR00132">
    <property type="entry name" value="GLHYDRLASE2"/>
</dbReference>
<dbReference type="PANTHER" id="PTHR42732:SF1">
    <property type="entry name" value="BETA-MANNOSIDASE"/>
    <property type="match status" value="1"/>
</dbReference>
<dbReference type="InterPro" id="IPR040605">
    <property type="entry name" value="Glyco_hydro2_dom5"/>
</dbReference>
<dbReference type="InterPro" id="IPR006104">
    <property type="entry name" value="Glyco_hydro_2_N"/>
</dbReference>
<evidence type="ECO:0000259" key="5">
    <source>
        <dbReference type="Pfam" id="PF00703"/>
    </source>
</evidence>
<reference evidence="10 11" key="1">
    <citation type="submission" date="2024-02" db="EMBL/GenBank/DDBJ databases">
        <title>De novo assembly and annotation of 12 fungi associated with fruit tree decline syndrome in Ontario, Canada.</title>
        <authorList>
            <person name="Sulman M."/>
            <person name="Ellouze W."/>
            <person name="Ilyukhin E."/>
        </authorList>
    </citation>
    <scope>NUCLEOTIDE SEQUENCE [LARGE SCALE GENOMIC DNA]</scope>
    <source>
        <strain evidence="10 11">M42-189</strain>
    </source>
</reference>
<evidence type="ECO:0000259" key="7">
    <source>
        <dbReference type="Pfam" id="PF02837"/>
    </source>
</evidence>
<organism evidence="10 11">
    <name type="scientific">Paraconiothyrium brasiliense</name>
    <dbReference type="NCBI Taxonomy" id="300254"/>
    <lineage>
        <taxon>Eukaryota</taxon>
        <taxon>Fungi</taxon>
        <taxon>Dikarya</taxon>
        <taxon>Ascomycota</taxon>
        <taxon>Pezizomycotina</taxon>
        <taxon>Dothideomycetes</taxon>
        <taxon>Pleosporomycetidae</taxon>
        <taxon>Pleosporales</taxon>
        <taxon>Massarineae</taxon>
        <taxon>Didymosphaeriaceae</taxon>
        <taxon>Paraconiothyrium</taxon>
    </lineage>
</organism>
<dbReference type="Gene3D" id="2.60.40.10">
    <property type="entry name" value="Immunoglobulins"/>
    <property type="match status" value="3"/>
</dbReference>
<dbReference type="InterPro" id="IPR006101">
    <property type="entry name" value="Glyco_hydro_2"/>
</dbReference>
<sequence>MGSSRSANASGLLYAGLLLLAILGHAVAQSPRERSSLNAGWRFSRFTSNPDGLSYDTLKPWILPSSNDFITRSKYQRPSGTPPGGNVEYVQDSFDDSKWDPVDLPHDWAIQGPFGAPGISGSEGKLPYDGVGWYRKTITLDSGDVNREKNLYLDVDGAMSYASVFLNGVLVGGWPYGYNSFRLDLTPYAIAGDNTLAIRLENAPNSSRWYPGAGLYRNVWLVKVNSVHVAQYGTKVTTPSVSAESATVDLSVTIENSSNSTKRVDLVTEIYEVDVSTGEATGDAKASFDHVSISIPGGTKRVVNSTTVLSNPKLWGPVPEQSPNQYVAVSKLLAGGNGTEPTWNGTESTGNGTVDSVDTKFGVRTIVYDGKKGLLINGAHVYVKGVCNHHDLGSLGAAFNTRAAERQFEILLEMGTNALRTSHNMPAPELLDLADRMGIIVMGETFDTWKTKKVDNDYHLLWDEWHEADMRSYVRRERNHPSIVAWSIGNEMPDQSSALGGRIGTQLQNIAHEEDGTRKSTAGLNNAAPGSALVNVLEIPGLNYQGEGKGLALNSTYPIFHTMYPDKMVWGTETASTVSTRGTYVFPVASGLEDIVGPSAGENVTAQYVSSYELYHPSWAASPDKVFIQQDKYPYVAGEFVWTGWDYIGEPTPFENSSRSSYFGIIDLAGFKKDRFWLYQARWRPEVAQAHILPHWTWPSRVGQVTPVHVFTSGDEAELFVNGNSQGRKKTAQSEYRLRWDNVTYTPGEIEVVAYKNGAEWARDSKKTVGSATKLNVTADRTSIDSDGYDLSFVTVAVVDENGDTVPEASNTIAFSVDGPGEIISTDNGDPTDMTAFPSLTRQAFSGLALAIVRSKPGSSGSFTVSAASNGLTGGEVVVHAGY</sequence>
<dbReference type="SUPFAM" id="SSF51445">
    <property type="entry name" value="(Trans)glycosidases"/>
    <property type="match status" value="1"/>
</dbReference>
<evidence type="ECO:0000256" key="3">
    <source>
        <dbReference type="ARBA" id="ARBA00023295"/>
    </source>
</evidence>
<dbReference type="Pfam" id="PF02836">
    <property type="entry name" value="Glyco_hydro_2_C"/>
    <property type="match status" value="1"/>
</dbReference>
<feature type="signal peptide" evidence="4">
    <location>
        <begin position="1"/>
        <end position="28"/>
    </location>
</feature>
<keyword evidence="4" id="KW-0732">Signal</keyword>
<evidence type="ECO:0008006" key="12">
    <source>
        <dbReference type="Google" id="ProtNLM"/>
    </source>
</evidence>
<dbReference type="SUPFAM" id="SSF49303">
    <property type="entry name" value="beta-Galactosidase/glucuronidase domain"/>
    <property type="match status" value="1"/>
</dbReference>
<dbReference type="InterPro" id="IPR006103">
    <property type="entry name" value="Glyco_hydro_2_cat"/>
</dbReference>
<dbReference type="PANTHER" id="PTHR42732">
    <property type="entry name" value="BETA-GALACTOSIDASE"/>
    <property type="match status" value="1"/>
</dbReference>
<dbReference type="Gene3D" id="3.20.20.80">
    <property type="entry name" value="Glycosidases"/>
    <property type="match status" value="1"/>
</dbReference>
<dbReference type="EMBL" id="JAKJXO020000016">
    <property type="protein sequence ID" value="KAL1595292.1"/>
    <property type="molecule type" value="Genomic_DNA"/>
</dbReference>
<evidence type="ECO:0000259" key="8">
    <source>
        <dbReference type="Pfam" id="PF16355"/>
    </source>
</evidence>
<keyword evidence="2" id="KW-0378">Hydrolase</keyword>
<name>A0ABR3QT13_9PLEO</name>
<dbReference type="Pfam" id="PF02837">
    <property type="entry name" value="Glyco_hydro_2_N"/>
    <property type="match status" value="1"/>
</dbReference>
<feature type="domain" description="DUF4982" evidence="8">
    <location>
        <begin position="703"/>
        <end position="762"/>
    </location>
</feature>
<dbReference type="SUPFAM" id="SSF49785">
    <property type="entry name" value="Galactose-binding domain-like"/>
    <property type="match status" value="1"/>
</dbReference>
<dbReference type="InterPro" id="IPR013783">
    <property type="entry name" value="Ig-like_fold"/>
</dbReference>
<dbReference type="InterPro" id="IPR036156">
    <property type="entry name" value="Beta-gal/glucu_dom_sf"/>
</dbReference>
<evidence type="ECO:0000259" key="6">
    <source>
        <dbReference type="Pfam" id="PF02836"/>
    </source>
</evidence>
<feature type="domain" description="Glycoside hydrolase family 2" evidence="9">
    <location>
        <begin position="775"/>
        <end position="877"/>
    </location>
</feature>
<comment type="caution">
    <text evidence="10">The sequence shown here is derived from an EMBL/GenBank/DDBJ whole genome shotgun (WGS) entry which is preliminary data.</text>
</comment>
<keyword evidence="11" id="KW-1185">Reference proteome</keyword>
<dbReference type="Pfam" id="PF16355">
    <property type="entry name" value="DUF4982"/>
    <property type="match status" value="1"/>
</dbReference>
<evidence type="ECO:0000256" key="2">
    <source>
        <dbReference type="ARBA" id="ARBA00022801"/>
    </source>
</evidence>
<dbReference type="Pfam" id="PF00703">
    <property type="entry name" value="Glyco_hydro_2"/>
    <property type="match status" value="1"/>
</dbReference>
<feature type="chain" id="PRO_5045165244" description="Beta-galactosidase" evidence="4">
    <location>
        <begin position="29"/>
        <end position="883"/>
    </location>
</feature>
<dbReference type="Gene3D" id="2.60.120.260">
    <property type="entry name" value="Galactose-binding domain-like"/>
    <property type="match status" value="1"/>
</dbReference>
<feature type="domain" description="Glycoside hydrolase family 2 immunoglobulin-like beta-sandwich" evidence="5">
    <location>
        <begin position="237"/>
        <end position="339"/>
    </location>
</feature>
<evidence type="ECO:0000256" key="4">
    <source>
        <dbReference type="SAM" id="SignalP"/>
    </source>
</evidence>
<feature type="domain" description="Glycosyl hydrolases family 2 sugar binding" evidence="7">
    <location>
        <begin position="128"/>
        <end position="221"/>
    </location>
</feature>
<dbReference type="Pfam" id="PF18565">
    <property type="entry name" value="Glyco_hydro2_C5"/>
    <property type="match status" value="1"/>
</dbReference>
<feature type="domain" description="Glycoside hydrolase family 2 catalytic" evidence="6">
    <location>
        <begin position="372"/>
        <end position="523"/>
    </location>
</feature>
<dbReference type="InterPro" id="IPR017853">
    <property type="entry name" value="GH"/>
</dbReference>
<dbReference type="InterPro" id="IPR006102">
    <property type="entry name" value="Ig-like_GH2"/>
</dbReference>
<evidence type="ECO:0000256" key="1">
    <source>
        <dbReference type="ARBA" id="ARBA00007401"/>
    </source>
</evidence>
<keyword evidence="3" id="KW-0326">Glycosidase</keyword>
<protein>
    <recommendedName>
        <fullName evidence="12">Beta-galactosidase</fullName>
    </recommendedName>
</protein>
<evidence type="ECO:0000259" key="9">
    <source>
        <dbReference type="Pfam" id="PF18565"/>
    </source>
</evidence>
<dbReference type="InterPro" id="IPR008979">
    <property type="entry name" value="Galactose-bd-like_sf"/>
</dbReference>
<dbReference type="InterPro" id="IPR051913">
    <property type="entry name" value="GH2_Domain-Containing"/>
</dbReference>
<dbReference type="InterPro" id="IPR048229">
    <property type="entry name" value="GalB-like"/>
</dbReference>
<accession>A0ABR3QT13</accession>
<evidence type="ECO:0000313" key="10">
    <source>
        <dbReference type="EMBL" id="KAL1595292.1"/>
    </source>
</evidence>
<proteinExistence type="inferred from homology"/>
<dbReference type="InterPro" id="IPR032311">
    <property type="entry name" value="DUF4982"/>
</dbReference>
<dbReference type="NCBIfam" id="NF041463">
    <property type="entry name" value="GalB"/>
    <property type="match status" value="1"/>
</dbReference>
<comment type="similarity">
    <text evidence="1">Belongs to the glycosyl hydrolase 2 family.</text>
</comment>
<evidence type="ECO:0000313" key="11">
    <source>
        <dbReference type="Proteomes" id="UP001521785"/>
    </source>
</evidence>
<dbReference type="Proteomes" id="UP001521785">
    <property type="component" value="Unassembled WGS sequence"/>
</dbReference>
<gene>
    <name evidence="10" type="ORF">SLS60_009982</name>
</gene>